<evidence type="ECO:0000313" key="3">
    <source>
        <dbReference type="Proteomes" id="UP000217790"/>
    </source>
</evidence>
<dbReference type="InParanoid" id="A0A2H3CGW9"/>
<evidence type="ECO:0000313" key="2">
    <source>
        <dbReference type="EMBL" id="PBK82321.1"/>
    </source>
</evidence>
<keyword evidence="3" id="KW-1185">Reference proteome</keyword>
<evidence type="ECO:0000256" key="1">
    <source>
        <dbReference type="SAM" id="MobiDB-lite"/>
    </source>
</evidence>
<feature type="region of interest" description="Disordered" evidence="1">
    <location>
        <begin position="1"/>
        <end position="22"/>
    </location>
</feature>
<gene>
    <name evidence="2" type="ORF">ARMGADRAFT_1090378</name>
</gene>
<reference evidence="3" key="1">
    <citation type="journal article" date="2017" name="Nat. Ecol. Evol.">
        <title>Genome expansion and lineage-specific genetic innovations in the forest pathogenic fungi Armillaria.</title>
        <authorList>
            <person name="Sipos G."/>
            <person name="Prasanna A.N."/>
            <person name="Walter M.C."/>
            <person name="O'Connor E."/>
            <person name="Balint B."/>
            <person name="Krizsan K."/>
            <person name="Kiss B."/>
            <person name="Hess J."/>
            <person name="Varga T."/>
            <person name="Slot J."/>
            <person name="Riley R."/>
            <person name="Boka B."/>
            <person name="Rigling D."/>
            <person name="Barry K."/>
            <person name="Lee J."/>
            <person name="Mihaltcheva S."/>
            <person name="LaButti K."/>
            <person name="Lipzen A."/>
            <person name="Waldron R."/>
            <person name="Moloney N.M."/>
            <person name="Sperisen C."/>
            <person name="Kredics L."/>
            <person name="Vagvoelgyi C."/>
            <person name="Patrignani A."/>
            <person name="Fitzpatrick D."/>
            <person name="Nagy I."/>
            <person name="Doyle S."/>
            <person name="Anderson J.B."/>
            <person name="Grigoriev I.V."/>
            <person name="Gueldener U."/>
            <person name="Muensterkoetter M."/>
            <person name="Nagy L.G."/>
        </authorList>
    </citation>
    <scope>NUCLEOTIDE SEQUENCE [LARGE SCALE GENOMIC DNA]</scope>
    <source>
        <strain evidence="3">Ar21-2</strain>
    </source>
</reference>
<feature type="compositionally biased region" description="Pro residues" evidence="1">
    <location>
        <begin position="78"/>
        <end position="116"/>
    </location>
</feature>
<accession>A0A2H3CGW9</accession>
<protein>
    <submittedName>
        <fullName evidence="2">Uncharacterized protein</fullName>
    </submittedName>
</protein>
<dbReference type="Proteomes" id="UP000217790">
    <property type="component" value="Unassembled WGS sequence"/>
</dbReference>
<name>A0A2H3CGW9_ARMGA</name>
<dbReference type="EMBL" id="KZ293718">
    <property type="protein sequence ID" value="PBK82321.1"/>
    <property type="molecule type" value="Genomic_DNA"/>
</dbReference>
<proteinExistence type="predicted"/>
<feature type="region of interest" description="Disordered" evidence="1">
    <location>
        <begin position="40"/>
        <end position="141"/>
    </location>
</feature>
<dbReference type="AlphaFoldDB" id="A0A2H3CGW9"/>
<feature type="compositionally biased region" description="Low complexity" evidence="1">
    <location>
        <begin position="117"/>
        <end position="128"/>
    </location>
</feature>
<dbReference type="PRINTS" id="PR01217">
    <property type="entry name" value="PRICHEXTENSN"/>
</dbReference>
<organism evidence="2 3">
    <name type="scientific">Armillaria gallica</name>
    <name type="common">Bulbous honey fungus</name>
    <name type="synonym">Armillaria bulbosa</name>
    <dbReference type="NCBI Taxonomy" id="47427"/>
    <lineage>
        <taxon>Eukaryota</taxon>
        <taxon>Fungi</taxon>
        <taxon>Dikarya</taxon>
        <taxon>Basidiomycota</taxon>
        <taxon>Agaricomycotina</taxon>
        <taxon>Agaricomycetes</taxon>
        <taxon>Agaricomycetidae</taxon>
        <taxon>Agaricales</taxon>
        <taxon>Marasmiineae</taxon>
        <taxon>Physalacriaceae</taxon>
        <taxon>Armillaria</taxon>
    </lineage>
</organism>
<sequence>MIHPDQPIKILPRYQRPSPDISSIATTLELGEDVRMAPPSHTEYAQSYPIPSYIYPRGYSPPDARGYARPFAGAGTDQPPPPPPGPQQPAQPPPGPPQQPQQPPQPPASRPPPPPAAGTTRAATWTQAMGPATLPATPRPS</sequence>